<proteinExistence type="predicted"/>
<accession>A0A7W6AL02</accession>
<feature type="chain" id="PRO_5031484363" evidence="2">
    <location>
        <begin position="24"/>
        <end position="209"/>
    </location>
</feature>
<protein>
    <submittedName>
        <fullName evidence="3">Uncharacterized protein</fullName>
    </submittedName>
</protein>
<comment type="caution">
    <text evidence="3">The sequence shown here is derived from an EMBL/GenBank/DDBJ whole genome shotgun (WGS) entry which is preliminary data.</text>
</comment>
<dbReference type="EMBL" id="JACIDN010000011">
    <property type="protein sequence ID" value="MBB3905393.1"/>
    <property type="molecule type" value="Genomic_DNA"/>
</dbReference>
<dbReference type="Proteomes" id="UP000517759">
    <property type="component" value="Unassembled WGS sequence"/>
</dbReference>
<dbReference type="RefSeq" id="WP_183512793.1">
    <property type="nucleotide sequence ID" value="NZ_BSPG01000052.1"/>
</dbReference>
<evidence type="ECO:0000256" key="2">
    <source>
        <dbReference type="SAM" id="SignalP"/>
    </source>
</evidence>
<organism evidence="3 4">
    <name type="scientific">Methylobacterium brachythecii</name>
    <dbReference type="NCBI Taxonomy" id="1176177"/>
    <lineage>
        <taxon>Bacteria</taxon>
        <taxon>Pseudomonadati</taxon>
        <taxon>Pseudomonadota</taxon>
        <taxon>Alphaproteobacteria</taxon>
        <taxon>Hyphomicrobiales</taxon>
        <taxon>Methylobacteriaceae</taxon>
        <taxon>Methylobacterium</taxon>
    </lineage>
</organism>
<evidence type="ECO:0000313" key="3">
    <source>
        <dbReference type="EMBL" id="MBB3905393.1"/>
    </source>
</evidence>
<reference evidence="3 4" key="1">
    <citation type="submission" date="2020-08" db="EMBL/GenBank/DDBJ databases">
        <title>Genomic Encyclopedia of Type Strains, Phase IV (KMG-IV): sequencing the most valuable type-strain genomes for metagenomic binning, comparative biology and taxonomic classification.</title>
        <authorList>
            <person name="Goeker M."/>
        </authorList>
    </citation>
    <scope>NUCLEOTIDE SEQUENCE [LARGE SCALE GENOMIC DNA]</scope>
    <source>
        <strain evidence="3 4">DSM 24105</strain>
    </source>
</reference>
<sequence length="209" mass="23148">MRLLLVGMTLAGCALGSANPATAQSGTQIINGTKVFTQIFPADKLATFSNDCGSQTLTQRELQQGAIPNLIIPCPRPGVRVPAPQPKPPEKSEAAERKEKYEAFKKAYEESLKYRDDVYRSLNSGDFRSAYNASILMNTDRSWHPVEDFIERIHPGVGKEYAKDLCIEVLLGIISKSKYTNSDDYCEGAESDNTASRLMEMARKSTYRG</sequence>
<keyword evidence="2" id="KW-0732">Signal</keyword>
<evidence type="ECO:0000313" key="4">
    <source>
        <dbReference type="Proteomes" id="UP000517759"/>
    </source>
</evidence>
<feature type="region of interest" description="Disordered" evidence="1">
    <location>
        <begin position="78"/>
        <end position="98"/>
    </location>
</feature>
<name>A0A7W6AL02_9HYPH</name>
<gene>
    <name evidence="3" type="ORF">GGR33_004926</name>
</gene>
<dbReference type="AlphaFoldDB" id="A0A7W6AL02"/>
<evidence type="ECO:0000256" key="1">
    <source>
        <dbReference type="SAM" id="MobiDB-lite"/>
    </source>
</evidence>
<feature type="compositionally biased region" description="Basic and acidic residues" evidence="1">
    <location>
        <begin position="88"/>
        <end position="98"/>
    </location>
</feature>
<feature type="signal peptide" evidence="2">
    <location>
        <begin position="1"/>
        <end position="23"/>
    </location>
</feature>